<dbReference type="InterPro" id="IPR003661">
    <property type="entry name" value="HisK_dim/P_dom"/>
</dbReference>
<evidence type="ECO:0000256" key="13">
    <source>
        <dbReference type="SAM" id="Phobius"/>
    </source>
</evidence>
<evidence type="ECO:0000313" key="18">
    <source>
        <dbReference type="Proteomes" id="UP001189624"/>
    </source>
</evidence>
<dbReference type="PROSITE" id="PS50109">
    <property type="entry name" value="HIS_KIN"/>
    <property type="match status" value="1"/>
</dbReference>
<feature type="domain" description="Response regulatory" evidence="15">
    <location>
        <begin position="703"/>
        <end position="833"/>
    </location>
</feature>
<evidence type="ECO:0000256" key="8">
    <source>
        <dbReference type="ARBA" id="ARBA00022824"/>
    </source>
</evidence>
<dbReference type="GO" id="GO:0009884">
    <property type="term" value="F:cytokinin receptor activity"/>
    <property type="evidence" value="ECO:0007669"/>
    <property type="project" value="UniProtKB-ARBA"/>
</dbReference>
<keyword evidence="18" id="KW-1185">Reference proteome</keyword>
<organism evidence="17 18">
    <name type="scientific">Sphenostylis stenocarpa</name>
    <dbReference type="NCBI Taxonomy" id="92480"/>
    <lineage>
        <taxon>Eukaryota</taxon>
        <taxon>Viridiplantae</taxon>
        <taxon>Streptophyta</taxon>
        <taxon>Embryophyta</taxon>
        <taxon>Tracheophyta</taxon>
        <taxon>Spermatophyta</taxon>
        <taxon>Magnoliopsida</taxon>
        <taxon>eudicotyledons</taxon>
        <taxon>Gunneridae</taxon>
        <taxon>Pentapetalae</taxon>
        <taxon>rosids</taxon>
        <taxon>fabids</taxon>
        <taxon>Fabales</taxon>
        <taxon>Fabaceae</taxon>
        <taxon>Papilionoideae</taxon>
        <taxon>50 kb inversion clade</taxon>
        <taxon>NPAAA clade</taxon>
        <taxon>indigoferoid/millettioid clade</taxon>
        <taxon>Phaseoleae</taxon>
        <taxon>Sphenostylis</taxon>
    </lineage>
</organism>
<evidence type="ECO:0000256" key="6">
    <source>
        <dbReference type="ARBA" id="ARBA00022692"/>
    </source>
</evidence>
<feature type="transmembrane region" description="Helical" evidence="13">
    <location>
        <begin position="331"/>
        <end position="352"/>
    </location>
</feature>
<dbReference type="GO" id="GO:0033554">
    <property type="term" value="P:cellular response to stress"/>
    <property type="evidence" value="ECO:0007669"/>
    <property type="project" value="UniProtKB-ARBA"/>
</dbReference>
<dbReference type="FunFam" id="1.10.287.130:FF:000015">
    <property type="entry name" value="Histidine kinase 4"/>
    <property type="match status" value="1"/>
</dbReference>
<dbReference type="FunFam" id="3.30.450.350:FF:000001">
    <property type="entry name" value="Histidine kinase 4"/>
    <property type="match status" value="1"/>
</dbReference>
<dbReference type="Gene3D" id="3.30.450.350">
    <property type="entry name" value="CHASE domain"/>
    <property type="match status" value="1"/>
</dbReference>
<dbReference type="InterPro" id="IPR006189">
    <property type="entry name" value="CHASE_dom"/>
</dbReference>
<keyword evidence="7" id="KW-0418">Kinase</keyword>
<dbReference type="GO" id="GO:0006970">
    <property type="term" value="P:response to osmotic stress"/>
    <property type="evidence" value="ECO:0007669"/>
    <property type="project" value="UniProtKB-ARBA"/>
</dbReference>
<dbReference type="Gene3D" id="6.10.250.1190">
    <property type="match status" value="1"/>
</dbReference>
<dbReference type="InterPro" id="IPR011006">
    <property type="entry name" value="CheY-like_superfamily"/>
</dbReference>
<dbReference type="InterPro" id="IPR005467">
    <property type="entry name" value="His_kinase_dom"/>
</dbReference>
<dbReference type="InterPro" id="IPR056839">
    <property type="entry name" value="Receiver_AHK4/CRE1_1st"/>
</dbReference>
<dbReference type="InterPro" id="IPR003594">
    <property type="entry name" value="HATPase_dom"/>
</dbReference>
<feature type="transmembrane region" description="Helical" evidence="13">
    <location>
        <begin position="41"/>
        <end position="59"/>
    </location>
</feature>
<dbReference type="Pfam" id="PF00512">
    <property type="entry name" value="HisKA"/>
    <property type="match status" value="1"/>
</dbReference>
<evidence type="ECO:0000256" key="5">
    <source>
        <dbReference type="ARBA" id="ARBA00022679"/>
    </source>
</evidence>
<dbReference type="PROSITE" id="PS50839">
    <property type="entry name" value="CHASE"/>
    <property type="match status" value="1"/>
</dbReference>
<evidence type="ECO:0000256" key="7">
    <source>
        <dbReference type="ARBA" id="ARBA00022777"/>
    </source>
</evidence>
<dbReference type="SUPFAM" id="SSF52172">
    <property type="entry name" value="CheY-like"/>
    <property type="match status" value="2"/>
</dbReference>
<comment type="catalytic activity">
    <reaction evidence="1">
        <text>ATP + protein L-histidine = ADP + protein N-phospho-L-histidine.</text>
        <dbReference type="EC" id="2.7.13.3"/>
    </reaction>
</comment>
<feature type="domain" description="CHASE" evidence="16">
    <location>
        <begin position="108"/>
        <end position="320"/>
    </location>
</feature>
<dbReference type="EC" id="2.7.13.3" evidence="3"/>
<comment type="subcellular location">
    <subcellularLocation>
        <location evidence="2">Endoplasmic reticulum membrane</location>
        <topology evidence="2">Multi-pass membrane protein</topology>
    </subcellularLocation>
</comment>
<keyword evidence="4 12" id="KW-0597">Phosphoprotein</keyword>
<dbReference type="GO" id="GO:0005789">
    <property type="term" value="C:endoplasmic reticulum membrane"/>
    <property type="evidence" value="ECO:0007669"/>
    <property type="project" value="UniProtKB-SubCell"/>
</dbReference>
<dbReference type="PROSITE" id="PS50110">
    <property type="entry name" value="RESPONSE_REGULATORY"/>
    <property type="match status" value="2"/>
</dbReference>
<dbReference type="CDD" id="cd17546">
    <property type="entry name" value="REC_hyHK_CKI1_RcsC-like"/>
    <property type="match status" value="1"/>
</dbReference>
<dbReference type="Pfam" id="PF03924">
    <property type="entry name" value="CHASE"/>
    <property type="match status" value="1"/>
</dbReference>
<dbReference type="InterPro" id="IPR042240">
    <property type="entry name" value="CHASE_sf"/>
</dbReference>
<dbReference type="CDD" id="cd00082">
    <property type="entry name" value="HisKA"/>
    <property type="match status" value="1"/>
</dbReference>
<keyword evidence="9 13" id="KW-1133">Transmembrane helix</keyword>
<dbReference type="PANTHER" id="PTHR43719:SF51">
    <property type="entry name" value="HISTIDINE KINASE 4"/>
    <property type="match status" value="1"/>
</dbReference>
<gene>
    <name evidence="17" type="ORF">AYBTSS11_LOCUS5960</name>
</gene>
<dbReference type="Pfam" id="PF02518">
    <property type="entry name" value="HATPase_c"/>
    <property type="match status" value="1"/>
</dbReference>
<dbReference type="Gene3D" id="3.30.565.10">
    <property type="entry name" value="Histidine kinase-like ATPase, C-terminal domain"/>
    <property type="match status" value="1"/>
</dbReference>
<dbReference type="EMBL" id="OY731399">
    <property type="protein sequence ID" value="CAJ1932722.1"/>
    <property type="molecule type" value="Genomic_DNA"/>
</dbReference>
<dbReference type="SUPFAM" id="SSF55874">
    <property type="entry name" value="ATPase domain of HSP90 chaperone/DNA topoisomerase II/histidine kinase"/>
    <property type="match status" value="1"/>
</dbReference>
<comment type="caution">
    <text evidence="12">Lacks conserved residue(s) required for the propagation of feature annotation.</text>
</comment>
<sequence length="1005" mass="112407">MGLSLKMQSHHSVALRLHDQMGSKRKYTFIQAHRAWLPKFLLLWILLMALISWCIFSKIDDDTKVRRKEVLGSLCDQRARMLQDQFIVSVNHVHALAILVSTFHYYRYPSAIDQETFAEYTARTAFERPSLSGVAYAQRVVKSERERFEKEHGWVIKTMEEKSSLVRDEYAPVIFAQETVSYLESLDMMSGEEDRENILRARATGKAVLTSPFRLLGSHHLGVVLTFPVYKSKLPQKPTVEERIEATAGYVGGSFDVESLVENLLGQLAGNQAILVNVYDITNYTNPLIMYGKPYEEGDMSLAHESKLDFGDPYRKHQMICRYHQKAPTNWIALTTAFLFFVILILVGYILYGAGNHIVKVEDDFQKMSELKVRAEAAHVAKSQFLATVSHEIRTPMNGILGMLGLLLDTELSSTQRDYAQTAQACGKALITLINEVLDRAKIEAGKLELEAVPFDLRSILDDVLSLFSEKSRHKGLELAVFVSDEVPDIVMGDPGRFRQIITNLVGNSVKFTEHGHIFVKVHLADNRKSIMNGKHETFLNGESDEVFHISDSSEFKTLSGREAADERNSWDNFKHLIDEEKCCFDSSRETEATCETSEQVTLRVCVEDTGIGIPFSAQDRIFMPFVQADSSTSRNYGGTGIGLSISKCLVELMGGKINFISRPQVGSTFSFNAVCGTFKKSSVTADMKKNLEDLPSSFRGLKVIVVDGKPVRAAVTRYHLKRLGILVKVANSISKAVALCGKSSSLNSEMFQPDIIMVEKDTWISGEDGIFNIRKLDWKQNGHVFKVPKMILLATNISNTEFDEAKATGFTDTVIMKPLRASMVAACLQQVLGMGKKRQLGKDLPNGSAFLHSLLYGKKILVVDDNGVNRRVAAGALKKFGAAVKCAESGKAALEMLQLPHNFDACFMDIQMPEMDGFEATSRIRMMESKANEEMNNGSEWHVPILAMTADVIHATYDECLKRGMDGYVSKPFEEENLYQEVAKFFKSKTISDSSQSASYLATN</sequence>
<evidence type="ECO:0000259" key="16">
    <source>
        <dbReference type="PROSITE" id="PS50839"/>
    </source>
</evidence>
<dbReference type="Pfam" id="PF24896">
    <property type="entry name" value="Receiver_CRE1"/>
    <property type="match status" value="1"/>
</dbReference>
<keyword evidence="5" id="KW-0808">Transferase</keyword>
<dbReference type="Pfam" id="PF00072">
    <property type="entry name" value="Response_reg"/>
    <property type="match status" value="1"/>
</dbReference>
<dbReference type="GO" id="GO:0048831">
    <property type="term" value="P:regulation of shoot system development"/>
    <property type="evidence" value="ECO:0007669"/>
    <property type="project" value="UniProtKB-ARBA"/>
</dbReference>
<dbReference type="GO" id="GO:0010029">
    <property type="term" value="P:regulation of seed germination"/>
    <property type="evidence" value="ECO:0007669"/>
    <property type="project" value="UniProtKB-ARBA"/>
</dbReference>
<keyword evidence="10 13" id="KW-0472">Membrane</keyword>
<feature type="domain" description="Response regulatory" evidence="15">
    <location>
        <begin position="860"/>
        <end position="987"/>
    </location>
</feature>
<dbReference type="AlphaFoldDB" id="A0AA86S444"/>
<dbReference type="GO" id="GO:0043424">
    <property type="term" value="F:protein histidine kinase binding"/>
    <property type="evidence" value="ECO:0007669"/>
    <property type="project" value="UniProtKB-ARBA"/>
</dbReference>
<evidence type="ECO:0000256" key="12">
    <source>
        <dbReference type="PROSITE-ProRule" id="PRU00169"/>
    </source>
</evidence>
<dbReference type="CDD" id="cd16922">
    <property type="entry name" value="HATPase_EvgS-ArcB-TorS-like"/>
    <property type="match status" value="1"/>
</dbReference>
<feature type="modified residue" description="4-aspartylphosphate" evidence="12">
    <location>
        <position position="910"/>
    </location>
</feature>
<accession>A0AA86S444</accession>
<evidence type="ECO:0000259" key="14">
    <source>
        <dbReference type="PROSITE" id="PS50109"/>
    </source>
</evidence>
<dbReference type="InterPro" id="IPR036890">
    <property type="entry name" value="HATPase_C_sf"/>
</dbReference>
<dbReference type="Gramene" id="rna-AYBTSS11_LOCUS5960">
    <property type="protein sequence ID" value="CAJ1932722.1"/>
    <property type="gene ID" value="gene-AYBTSS11_LOCUS5960"/>
</dbReference>
<protein>
    <recommendedName>
        <fullName evidence="3">histidine kinase</fullName>
        <ecNumber evidence="3">2.7.13.3</ecNumber>
    </recommendedName>
</protein>
<evidence type="ECO:0000256" key="3">
    <source>
        <dbReference type="ARBA" id="ARBA00012438"/>
    </source>
</evidence>
<evidence type="ECO:0000256" key="9">
    <source>
        <dbReference type="ARBA" id="ARBA00022989"/>
    </source>
</evidence>
<dbReference type="SMART" id="SM00387">
    <property type="entry name" value="HATPase_c"/>
    <property type="match status" value="1"/>
</dbReference>
<keyword evidence="8" id="KW-0256">Endoplasmic reticulum</keyword>
<dbReference type="Gene3D" id="1.10.287.130">
    <property type="match status" value="1"/>
</dbReference>
<dbReference type="GO" id="GO:0009414">
    <property type="term" value="P:response to water deprivation"/>
    <property type="evidence" value="ECO:0007669"/>
    <property type="project" value="UniProtKB-ARBA"/>
</dbReference>
<proteinExistence type="predicted"/>
<dbReference type="InterPro" id="IPR004358">
    <property type="entry name" value="Sig_transdc_His_kin-like_C"/>
</dbReference>
<dbReference type="Proteomes" id="UP001189624">
    <property type="component" value="Chromosome 2"/>
</dbReference>
<keyword evidence="11" id="KW-0675">Receptor</keyword>
<dbReference type="SMART" id="SM00388">
    <property type="entry name" value="HisKA"/>
    <property type="match status" value="1"/>
</dbReference>
<dbReference type="GO" id="GO:1901701">
    <property type="term" value="P:cellular response to oxygen-containing compound"/>
    <property type="evidence" value="ECO:0007669"/>
    <property type="project" value="UniProtKB-ARBA"/>
</dbReference>
<dbReference type="InterPro" id="IPR001789">
    <property type="entry name" value="Sig_transdc_resp-reg_receiver"/>
</dbReference>
<dbReference type="InterPro" id="IPR050956">
    <property type="entry name" value="2C_system_His_kinase"/>
</dbReference>
<dbReference type="GO" id="GO:0005634">
    <property type="term" value="C:nucleus"/>
    <property type="evidence" value="ECO:0007669"/>
    <property type="project" value="TreeGrafter"/>
</dbReference>
<dbReference type="PANTHER" id="PTHR43719">
    <property type="entry name" value="TWO-COMPONENT HISTIDINE KINASE"/>
    <property type="match status" value="1"/>
</dbReference>
<evidence type="ECO:0000256" key="4">
    <source>
        <dbReference type="ARBA" id="ARBA00022553"/>
    </source>
</evidence>
<evidence type="ECO:0000313" key="17">
    <source>
        <dbReference type="EMBL" id="CAJ1932722.1"/>
    </source>
</evidence>
<dbReference type="GO" id="GO:0048509">
    <property type="term" value="P:regulation of meristem development"/>
    <property type="evidence" value="ECO:0007669"/>
    <property type="project" value="UniProtKB-ARBA"/>
</dbReference>
<dbReference type="SUPFAM" id="SSF47384">
    <property type="entry name" value="Homodimeric domain of signal transducing histidine kinase"/>
    <property type="match status" value="1"/>
</dbReference>
<reference evidence="17" key="1">
    <citation type="submission" date="2023-10" db="EMBL/GenBank/DDBJ databases">
        <authorList>
            <person name="Domelevo Entfellner J.-B."/>
        </authorList>
    </citation>
    <scope>NUCLEOTIDE SEQUENCE</scope>
</reference>
<dbReference type="InterPro" id="IPR036097">
    <property type="entry name" value="HisK_dim/P_sf"/>
</dbReference>
<dbReference type="SMART" id="SM00448">
    <property type="entry name" value="REC"/>
    <property type="match status" value="1"/>
</dbReference>
<evidence type="ECO:0000256" key="11">
    <source>
        <dbReference type="ARBA" id="ARBA00023170"/>
    </source>
</evidence>
<dbReference type="Gene3D" id="3.40.50.2300">
    <property type="match status" value="2"/>
</dbReference>
<evidence type="ECO:0000256" key="10">
    <source>
        <dbReference type="ARBA" id="ARBA00023136"/>
    </source>
</evidence>
<dbReference type="PRINTS" id="PR00344">
    <property type="entry name" value="BCTRLSENSOR"/>
</dbReference>
<dbReference type="SMART" id="SM01079">
    <property type="entry name" value="CHASE"/>
    <property type="match status" value="1"/>
</dbReference>
<evidence type="ECO:0000256" key="1">
    <source>
        <dbReference type="ARBA" id="ARBA00000085"/>
    </source>
</evidence>
<dbReference type="GO" id="GO:0000155">
    <property type="term" value="F:phosphorelay sensor kinase activity"/>
    <property type="evidence" value="ECO:0007669"/>
    <property type="project" value="InterPro"/>
</dbReference>
<keyword evidence="6 13" id="KW-0812">Transmembrane</keyword>
<evidence type="ECO:0000259" key="15">
    <source>
        <dbReference type="PROSITE" id="PS50110"/>
    </source>
</evidence>
<name>A0AA86S444_9FABA</name>
<feature type="domain" description="Histidine kinase" evidence="14">
    <location>
        <begin position="388"/>
        <end position="672"/>
    </location>
</feature>
<evidence type="ECO:0000256" key="2">
    <source>
        <dbReference type="ARBA" id="ARBA00004477"/>
    </source>
</evidence>